<organism evidence="3 4">
    <name type="scientific">Homarus americanus</name>
    <name type="common">American lobster</name>
    <dbReference type="NCBI Taxonomy" id="6706"/>
    <lineage>
        <taxon>Eukaryota</taxon>
        <taxon>Metazoa</taxon>
        <taxon>Ecdysozoa</taxon>
        <taxon>Arthropoda</taxon>
        <taxon>Crustacea</taxon>
        <taxon>Multicrustacea</taxon>
        <taxon>Malacostraca</taxon>
        <taxon>Eumalacostraca</taxon>
        <taxon>Eucarida</taxon>
        <taxon>Decapoda</taxon>
        <taxon>Pleocyemata</taxon>
        <taxon>Astacidea</taxon>
        <taxon>Nephropoidea</taxon>
        <taxon>Nephropidae</taxon>
        <taxon>Homarus</taxon>
    </lineage>
</organism>
<dbReference type="PANTHER" id="PTHR12205">
    <property type="entry name" value="CENTROMERE/KINETOCHORE PROTEIN ZW10"/>
    <property type="match status" value="1"/>
</dbReference>
<dbReference type="GO" id="GO:0005737">
    <property type="term" value="C:cytoplasm"/>
    <property type="evidence" value="ECO:0007669"/>
    <property type="project" value="GOC"/>
</dbReference>
<evidence type="ECO:0000313" key="3">
    <source>
        <dbReference type="EMBL" id="KAG7154664.1"/>
    </source>
</evidence>
<dbReference type="Pfam" id="PF20665">
    <property type="entry name" value="Zw10_middle"/>
    <property type="match status" value="1"/>
</dbReference>
<keyword evidence="4" id="KW-1185">Reference proteome</keyword>
<proteinExistence type="predicted"/>
<dbReference type="EMBL" id="JAHLQT010044109">
    <property type="protein sequence ID" value="KAG7154664.1"/>
    <property type="molecule type" value="Genomic_DNA"/>
</dbReference>
<dbReference type="Proteomes" id="UP000747542">
    <property type="component" value="Unassembled WGS sequence"/>
</dbReference>
<gene>
    <name evidence="3" type="primary">Zw10-L</name>
    <name evidence="3" type="ORF">Hamer_G015014</name>
</gene>
<reference evidence="3" key="1">
    <citation type="journal article" date="2021" name="Sci. Adv.">
        <title>The American lobster genome reveals insights on longevity, neural, and immune adaptations.</title>
        <authorList>
            <person name="Polinski J.M."/>
            <person name="Zimin A.V."/>
            <person name="Clark K.F."/>
            <person name="Kohn A.B."/>
            <person name="Sadowski N."/>
            <person name="Timp W."/>
            <person name="Ptitsyn A."/>
            <person name="Khanna P."/>
            <person name="Romanova D.Y."/>
            <person name="Williams P."/>
            <person name="Greenwood S.J."/>
            <person name="Moroz L.L."/>
            <person name="Walt D.R."/>
            <person name="Bodnar A.G."/>
        </authorList>
    </citation>
    <scope>NUCLEOTIDE SEQUENCE</scope>
    <source>
        <strain evidence="3">GMGI-L3</strain>
    </source>
</reference>
<dbReference type="InterPro" id="IPR048344">
    <property type="entry name" value="Zw10_middle"/>
</dbReference>
<evidence type="ECO:0000313" key="4">
    <source>
        <dbReference type="Proteomes" id="UP000747542"/>
    </source>
</evidence>
<feature type="domain" description="Centromere/kinetochore protein zw10 middle" evidence="2">
    <location>
        <begin position="220"/>
        <end position="416"/>
    </location>
</feature>
<dbReference type="AlphaFoldDB" id="A0A8J5JCQ9"/>
<protein>
    <submittedName>
        <fullName evidence="3">Centromere/kinetochore protein zw10-like</fullName>
    </submittedName>
</protein>
<comment type="caution">
    <text evidence="3">The sequence shown here is derived from an EMBL/GenBank/DDBJ whole genome shotgun (WGS) entry which is preliminary data.</text>
</comment>
<evidence type="ECO:0000259" key="2">
    <source>
        <dbReference type="Pfam" id="PF20665"/>
    </source>
</evidence>
<accession>A0A8J5JCQ9</accession>
<evidence type="ECO:0000259" key="1">
    <source>
        <dbReference type="Pfam" id="PF06248"/>
    </source>
</evidence>
<feature type="domain" description="Centromere/kinetochore protein zw10 N-terminal" evidence="1">
    <location>
        <begin position="33"/>
        <end position="123"/>
    </location>
</feature>
<sequence length="469" mass="51940">MSLVADVVASIRSRGGKEKTGKLGIDGQLEELVKRAEEGRVGVFQALGSRYSKLTTALHDTTLLHDRVNAALRDLTNLHDSIEQEVESGVKSSVGEVGGLVRRWKEVVVGLEAANTLLKIHTLFDEAHNAQLIHSFLTTAENLAKVELLLQETSEKEVEGNLEIISSLKAELLIRRTQLGYTIGEVWGETVTWDEERLNDGSQSVSLLIHVVNGKSSQNNCEELQHILGAFYLLGELQRRITGLGKNLMRHFFGPIISSNAAVKVVERSDGYSIKVTQPKGPEEKASAILVFGRLQQTFLMLHKSLLCIKVHTDSADGNEDDEGLSLMQLLGKEIGEEFTELLIKECLAEAVPCSRAQLDEYEEVKRATEDFQQFLSGNGFYNAQDKSIIEYAANVDVVFSNKACAHILEQAREMMKRPIHVTVCVTPLEPDGGLIIQDETGQKLVKSTLRLEQLLAAKTFNLPKCQIR</sequence>
<dbReference type="PANTHER" id="PTHR12205:SF0">
    <property type="entry name" value="CENTROMERE_KINETOCHORE PROTEIN ZW10 HOMOLOG"/>
    <property type="match status" value="1"/>
</dbReference>
<dbReference type="GO" id="GO:0005634">
    <property type="term" value="C:nucleus"/>
    <property type="evidence" value="ECO:0007669"/>
    <property type="project" value="InterPro"/>
</dbReference>
<name>A0A8J5JCQ9_HOMAM</name>
<dbReference type="GO" id="GO:0007094">
    <property type="term" value="P:mitotic spindle assembly checkpoint signaling"/>
    <property type="evidence" value="ECO:0007669"/>
    <property type="project" value="TreeGrafter"/>
</dbReference>
<dbReference type="Pfam" id="PF06248">
    <property type="entry name" value="Zw10_N"/>
    <property type="match status" value="1"/>
</dbReference>
<dbReference type="InterPro" id="IPR009361">
    <property type="entry name" value="Zw10_N"/>
</dbReference>
<dbReference type="GO" id="GO:0006888">
    <property type="term" value="P:endoplasmic reticulum to Golgi vesicle-mediated transport"/>
    <property type="evidence" value="ECO:0007669"/>
    <property type="project" value="TreeGrafter"/>
</dbReference>
<dbReference type="GO" id="GO:1990423">
    <property type="term" value="C:RZZ complex"/>
    <property type="evidence" value="ECO:0007669"/>
    <property type="project" value="TreeGrafter"/>
</dbReference>